<feature type="domain" description="BD-FAE-like" evidence="5">
    <location>
        <begin position="360"/>
        <end position="547"/>
    </location>
</feature>
<keyword evidence="3" id="KW-0732">Signal</keyword>
<evidence type="ECO:0000259" key="5">
    <source>
        <dbReference type="Pfam" id="PF20434"/>
    </source>
</evidence>
<feature type="signal peptide" evidence="3">
    <location>
        <begin position="1"/>
        <end position="23"/>
    </location>
</feature>
<dbReference type="Gene3D" id="3.40.50.1820">
    <property type="entry name" value="alpha/beta hydrolase"/>
    <property type="match status" value="2"/>
</dbReference>
<dbReference type="InterPro" id="IPR049492">
    <property type="entry name" value="BD-FAE-like_dom"/>
</dbReference>
<evidence type="ECO:0000313" key="6">
    <source>
        <dbReference type="EMBL" id="WDE97176.1"/>
    </source>
</evidence>
<keyword evidence="7" id="KW-1185">Reference proteome</keyword>
<dbReference type="Pfam" id="PF07859">
    <property type="entry name" value="Abhydrolase_3"/>
    <property type="match status" value="1"/>
</dbReference>
<feature type="domain" description="Alpha/beta hydrolase fold-3" evidence="4">
    <location>
        <begin position="91"/>
        <end position="282"/>
    </location>
</feature>
<accession>A0ABY7VSJ2</accession>
<evidence type="ECO:0000256" key="1">
    <source>
        <dbReference type="ARBA" id="ARBA00010515"/>
    </source>
</evidence>
<keyword evidence="2 6" id="KW-0378">Hydrolase</keyword>
<dbReference type="InterPro" id="IPR050300">
    <property type="entry name" value="GDXG_lipolytic_enzyme"/>
</dbReference>
<protein>
    <submittedName>
        <fullName evidence="6">Alpha/beta hydrolase fold domain-containing protein</fullName>
    </submittedName>
</protein>
<proteinExistence type="inferred from homology"/>
<dbReference type="Proteomes" id="UP001214250">
    <property type="component" value="Chromosome 1"/>
</dbReference>
<name>A0ABY7VSJ2_9BACT</name>
<evidence type="ECO:0000313" key="7">
    <source>
        <dbReference type="Proteomes" id="UP001214250"/>
    </source>
</evidence>
<dbReference type="PANTHER" id="PTHR48081">
    <property type="entry name" value="AB HYDROLASE SUPERFAMILY PROTEIN C4A8.06C"/>
    <property type="match status" value="1"/>
</dbReference>
<dbReference type="GO" id="GO:0016787">
    <property type="term" value="F:hydrolase activity"/>
    <property type="evidence" value="ECO:0007669"/>
    <property type="project" value="UniProtKB-KW"/>
</dbReference>
<sequence length="612" mass="67618">MMNQKMLSPILIVTLCLSALASAADGKLQDAQAQQSRVWTPEEIGKGTFSQRPDKSLVYKTVDNKGEPAELKLQVFLPKGHQASDRRPAAVFFHGGGWRGGTPDHMYPQCRYLALRGMVAISVQYRTIKVFGTTPKECVKDGKSAMRWVRTHAAELGIDPSRIVAGGGSAGGHIAAATALVEAFDEAGEDASVSCRPGALVLFNPVFDNGPQGFRNSLVREYWRDISPIDHIDGNTPPTFVILGTKDKHIPVETAKRFERLMKENGRRCDLHLYEGRKHGFYNIWEDRNALADTMIRMDRFLSSLGYLEGDPALVLATDGNKPDAQASQPAKKANAVEPSFKDVSYGAHKKELMNFWQFKSENPVGVLLQIHGGGWMGGNKDETLRPHQIKNGYSVASISYPLVNEGAQQPEMLNAALRSVQFLRYKAKEWNINPQRIVVTGGSAGGCSSLLVALHDDVANPKSSDPVERFSSRVAGAMVAGAQTTMNPFVIKQRIGAKTFDNPMPYKAFGAETAQDLMDNWDTYKALSEKCSPITHLSKDDPPLHLYYNVMREFPTTKGGNGIHSPIFGEIMLEACQEMGVECHLQYWQKDEGRPKPAISRQQFLNKLLLK</sequence>
<dbReference type="EMBL" id="CP117811">
    <property type="protein sequence ID" value="WDE97176.1"/>
    <property type="molecule type" value="Genomic_DNA"/>
</dbReference>
<evidence type="ECO:0000259" key="4">
    <source>
        <dbReference type="Pfam" id="PF07859"/>
    </source>
</evidence>
<dbReference type="InterPro" id="IPR013094">
    <property type="entry name" value="AB_hydrolase_3"/>
</dbReference>
<dbReference type="Pfam" id="PF20434">
    <property type="entry name" value="BD-FAE"/>
    <property type="match status" value="1"/>
</dbReference>
<dbReference type="RefSeq" id="WP_274151405.1">
    <property type="nucleotide sequence ID" value="NZ_CP117811.1"/>
</dbReference>
<evidence type="ECO:0000256" key="3">
    <source>
        <dbReference type="SAM" id="SignalP"/>
    </source>
</evidence>
<reference evidence="6 7" key="1">
    <citation type="submission" date="2023-02" db="EMBL/GenBank/DDBJ databases">
        <title>Genome sequence of Lentisphaera profundi SAORIC-696.</title>
        <authorList>
            <person name="Kim e."/>
            <person name="Cho J.-C."/>
            <person name="Choi A."/>
            <person name="Kang I."/>
        </authorList>
    </citation>
    <scope>NUCLEOTIDE SEQUENCE [LARGE SCALE GENOMIC DNA]</scope>
    <source>
        <strain evidence="6 7">SAORIC-696</strain>
    </source>
</reference>
<dbReference type="PANTHER" id="PTHR48081:SF30">
    <property type="entry name" value="ACETYL-HYDROLASE LIPR-RELATED"/>
    <property type="match status" value="1"/>
</dbReference>
<organism evidence="6 7">
    <name type="scientific">Lentisphaera profundi</name>
    <dbReference type="NCBI Taxonomy" id="1658616"/>
    <lineage>
        <taxon>Bacteria</taxon>
        <taxon>Pseudomonadati</taxon>
        <taxon>Lentisphaerota</taxon>
        <taxon>Lentisphaeria</taxon>
        <taxon>Lentisphaerales</taxon>
        <taxon>Lentisphaeraceae</taxon>
        <taxon>Lentisphaera</taxon>
    </lineage>
</organism>
<feature type="chain" id="PRO_5046094328" evidence="3">
    <location>
        <begin position="24"/>
        <end position="612"/>
    </location>
</feature>
<gene>
    <name evidence="6" type="ORF">PQO03_04305</name>
</gene>
<evidence type="ECO:0000256" key="2">
    <source>
        <dbReference type="ARBA" id="ARBA00022801"/>
    </source>
</evidence>
<comment type="similarity">
    <text evidence="1">Belongs to the 'GDXG' lipolytic enzyme family.</text>
</comment>
<dbReference type="SUPFAM" id="SSF53474">
    <property type="entry name" value="alpha/beta-Hydrolases"/>
    <property type="match status" value="2"/>
</dbReference>
<dbReference type="InterPro" id="IPR029058">
    <property type="entry name" value="AB_hydrolase_fold"/>
</dbReference>